<comment type="caution">
    <text evidence="2">The sequence shown here is derived from an EMBL/GenBank/DDBJ whole genome shotgun (WGS) entry which is preliminary data.</text>
</comment>
<dbReference type="InterPro" id="IPR006311">
    <property type="entry name" value="TAT_signal"/>
</dbReference>
<dbReference type="PANTHER" id="PTHR43606">
    <property type="entry name" value="PHOSPHATASE, PUTATIVE (AFU_ORTHOLOGUE AFUA_6G08710)-RELATED"/>
    <property type="match status" value="1"/>
</dbReference>
<dbReference type="RefSeq" id="WP_184339465.1">
    <property type="nucleotide sequence ID" value="NZ_JACHIG010000004.1"/>
</dbReference>
<dbReference type="InterPro" id="IPR052900">
    <property type="entry name" value="Phospholipid_Metab_Enz"/>
</dbReference>
<sequence length="785" mass="86651">MKRKISRRTGLKLMTAGTLMGLASRDDASAAAARRLKNDVWTWTHDRVFLGGQFWANPMEDWRVSEGGAECLSMGGGRSVHSLTHQVTENGDFTMEVILTRLEASKTDGGAGFRIGIRSEINEYRSNCFVQKGINAGWQGDQLVLGPKTGLVKDGGVLKQVKLTLKGVPEGDKCVLTLTAYGVDSRAELGAVSHTFEADAILGNVSIANNFAAGAVAGAKKNANKAKAGAAGAGRYRFQNWDLYGAAFTVTPQHCFGPLLWSMYSLSDSRTNEGFVLKLSALTAPLGAKDNQLVELMVKKGREWESLGTAKLDPDAWVATFRIPKWDAKQATPYKVVYREQHKDGGGETLYEWTGNIKANPEGRPLRMAALTCQNDYGFPYAPVAENLLKLDPDLVFFSGDQIYENHGGFGIIREPSERAILNYLRKFYQHGWAFREVMRNAPTLCLPDDHDVFQGNIWGEGGKKMDVGDSGASSKGGYIESARMVNAVHKTNVAHHPDAYDPKPVQQDISVYYGDMVYGGVGFAIIADRQWKSGPEHVQTGAGRADHVPDPNFDTSTLDKPGLVLLGERQEEFLKKWAQDWRGHTLKAVLSQTVFANVATHHGAPDGYLKADLDSGSWPQTPRNRAVEIMRPSMALHINGDQHLTTLTQYGVDKQRDSNWSFCTPAISAGYPRWWRPDELKMPHQNRPKHGLPDTGEFIDGFGNKAYVYAVGNPAVGQAANRYEKAHEKGSGFGFITFDTEKKTYFIESFRFLIDVKDGKTTNQFPGWPMTIQQQENRGENVIG</sequence>
<feature type="domain" description="PhoD-like phosphatase metallophosphatase" evidence="1">
    <location>
        <begin position="369"/>
        <end position="673"/>
    </location>
</feature>
<dbReference type="InterPro" id="IPR018946">
    <property type="entry name" value="PhoD-like_MPP"/>
</dbReference>
<dbReference type="Proteomes" id="UP000590740">
    <property type="component" value="Unassembled WGS sequence"/>
</dbReference>
<dbReference type="AlphaFoldDB" id="A0A7W7YAB4"/>
<proteinExistence type="predicted"/>
<dbReference type="PROSITE" id="PS51318">
    <property type="entry name" value="TAT"/>
    <property type="match status" value="1"/>
</dbReference>
<dbReference type="Pfam" id="PF09423">
    <property type="entry name" value="PhoD"/>
    <property type="match status" value="1"/>
</dbReference>
<evidence type="ECO:0000313" key="3">
    <source>
        <dbReference type="Proteomes" id="UP000590740"/>
    </source>
</evidence>
<keyword evidence="3" id="KW-1185">Reference proteome</keyword>
<gene>
    <name evidence="2" type="ORF">HNQ65_002118</name>
</gene>
<dbReference type="Gene3D" id="3.60.21.70">
    <property type="entry name" value="PhoD-like phosphatase"/>
    <property type="match status" value="1"/>
</dbReference>
<accession>A0A7W7YAB4</accession>
<dbReference type="InterPro" id="IPR029052">
    <property type="entry name" value="Metallo-depent_PP-like"/>
</dbReference>
<dbReference type="InterPro" id="IPR038607">
    <property type="entry name" value="PhoD-like_sf"/>
</dbReference>
<dbReference type="EMBL" id="JACHIG010000004">
    <property type="protein sequence ID" value="MBB5032536.1"/>
    <property type="molecule type" value="Genomic_DNA"/>
</dbReference>
<reference evidence="2 3" key="1">
    <citation type="submission" date="2020-08" db="EMBL/GenBank/DDBJ databases">
        <title>Genomic Encyclopedia of Type Strains, Phase IV (KMG-IV): sequencing the most valuable type-strain genomes for metagenomic binning, comparative biology and taxonomic classification.</title>
        <authorList>
            <person name="Goeker M."/>
        </authorList>
    </citation>
    <scope>NUCLEOTIDE SEQUENCE [LARGE SCALE GENOMIC DNA]</scope>
    <source>
        <strain evidence="2 3">DSM 12252</strain>
    </source>
</reference>
<protein>
    <recommendedName>
        <fullName evidence="1">PhoD-like phosphatase metallophosphatase domain-containing protein</fullName>
    </recommendedName>
</protein>
<evidence type="ECO:0000259" key="1">
    <source>
        <dbReference type="Pfam" id="PF09423"/>
    </source>
</evidence>
<organism evidence="2 3">
    <name type="scientific">Prosthecobacter vanneervenii</name>
    <dbReference type="NCBI Taxonomy" id="48466"/>
    <lineage>
        <taxon>Bacteria</taxon>
        <taxon>Pseudomonadati</taxon>
        <taxon>Verrucomicrobiota</taxon>
        <taxon>Verrucomicrobiia</taxon>
        <taxon>Verrucomicrobiales</taxon>
        <taxon>Verrucomicrobiaceae</taxon>
        <taxon>Prosthecobacter</taxon>
    </lineage>
</organism>
<dbReference type="PANTHER" id="PTHR43606:SF2">
    <property type="entry name" value="ALKALINE PHOSPHATASE FAMILY PROTEIN (AFU_ORTHOLOGUE AFUA_5G03860)"/>
    <property type="match status" value="1"/>
</dbReference>
<name>A0A7W7YAB4_9BACT</name>
<dbReference type="SUPFAM" id="SSF56300">
    <property type="entry name" value="Metallo-dependent phosphatases"/>
    <property type="match status" value="1"/>
</dbReference>
<evidence type="ECO:0000313" key="2">
    <source>
        <dbReference type="EMBL" id="MBB5032536.1"/>
    </source>
</evidence>